<name>R7TNZ6_CAPTE</name>
<keyword evidence="7" id="KW-0862">Zinc</keyword>
<organism evidence="14">
    <name type="scientific">Capitella teleta</name>
    <name type="common">Polychaete worm</name>
    <dbReference type="NCBI Taxonomy" id="283909"/>
    <lineage>
        <taxon>Eukaryota</taxon>
        <taxon>Metazoa</taxon>
        <taxon>Spiralia</taxon>
        <taxon>Lophotrochozoa</taxon>
        <taxon>Annelida</taxon>
        <taxon>Polychaeta</taxon>
        <taxon>Sedentaria</taxon>
        <taxon>Scolecida</taxon>
        <taxon>Capitellidae</taxon>
        <taxon>Capitella</taxon>
    </lineage>
</organism>
<keyword evidence="11" id="KW-0539">Nucleus</keyword>
<dbReference type="Proteomes" id="UP000014760">
    <property type="component" value="Unassembled WGS sequence"/>
</dbReference>
<dbReference type="EnsemblMetazoa" id="CapteT88353">
    <property type="protein sequence ID" value="CapteP88353"/>
    <property type="gene ID" value="CapteG88353"/>
</dbReference>
<evidence type="ECO:0000313" key="15">
    <source>
        <dbReference type="EnsemblMetazoa" id="CapteP88353"/>
    </source>
</evidence>
<comment type="subcellular location">
    <subcellularLocation>
        <location evidence="2">Nucleus</location>
    </subcellularLocation>
</comment>
<dbReference type="GO" id="GO:0008270">
    <property type="term" value="F:zinc ion binding"/>
    <property type="evidence" value="ECO:0007669"/>
    <property type="project" value="UniProtKB-KW"/>
</dbReference>
<reference evidence="14 16" key="2">
    <citation type="journal article" date="2013" name="Nature">
        <title>Insights into bilaterian evolution from three spiralian genomes.</title>
        <authorList>
            <person name="Simakov O."/>
            <person name="Marletaz F."/>
            <person name="Cho S.J."/>
            <person name="Edsinger-Gonzales E."/>
            <person name="Havlak P."/>
            <person name="Hellsten U."/>
            <person name="Kuo D.H."/>
            <person name="Larsson T."/>
            <person name="Lv J."/>
            <person name="Arendt D."/>
            <person name="Savage R."/>
            <person name="Osoegawa K."/>
            <person name="de Jong P."/>
            <person name="Grimwood J."/>
            <person name="Chapman J.A."/>
            <person name="Shapiro H."/>
            <person name="Aerts A."/>
            <person name="Otillar R.P."/>
            <person name="Terry A.Y."/>
            <person name="Boore J.L."/>
            <person name="Grigoriev I.V."/>
            <person name="Lindberg D.R."/>
            <person name="Seaver E.C."/>
            <person name="Weisblat D.A."/>
            <person name="Putnam N.H."/>
            <person name="Rokhsar D.S."/>
        </authorList>
    </citation>
    <scope>NUCLEOTIDE SEQUENCE</scope>
    <source>
        <strain evidence="14 16">I ESC-2004</strain>
    </source>
</reference>
<dbReference type="FunFam" id="3.30.160.60:FF:000679">
    <property type="entry name" value="Zinc finger protein 341"/>
    <property type="match status" value="1"/>
</dbReference>
<dbReference type="Pfam" id="PF00096">
    <property type="entry name" value="zf-C2H2"/>
    <property type="match status" value="1"/>
</dbReference>
<dbReference type="OrthoDB" id="6284678at2759"/>
<gene>
    <name evidence="14" type="ORF">CAPTEDRAFT_88353</name>
</gene>
<evidence type="ECO:0000256" key="7">
    <source>
        <dbReference type="ARBA" id="ARBA00022833"/>
    </source>
</evidence>
<feature type="domain" description="C2H2-type" evidence="13">
    <location>
        <begin position="59"/>
        <end position="81"/>
    </location>
</feature>
<dbReference type="GO" id="GO:0000978">
    <property type="term" value="F:RNA polymerase II cis-regulatory region sequence-specific DNA binding"/>
    <property type="evidence" value="ECO:0007669"/>
    <property type="project" value="TreeGrafter"/>
</dbReference>
<feature type="domain" description="C2H2-type" evidence="13">
    <location>
        <begin position="4"/>
        <end position="31"/>
    </location>
</feature>
<dbReference type="Pfam" id="PF13465">
    <property type="entry name" value="zf-H2C2_2"/>
    <property type="match status" value="1"/>
</dbReference>
<keyword evidence="16" id="KW-1185">Reference proteome</keyword>
<dbReference type="EMBL" id="KB309059">
    <property type="protein sequence ID" value="ELT95618.1"/>
    <property type="molecule type" value="Genomic_DNA"/>
</dbReference>
<evidence type="ECO:0000256" key="2">
    <source>
        <dbReference type="ARBA" id="ARBA00004123"/>
    </source>
</evidence>
<dbReference type="AlphaFoldDB" id="R7TNZ6"/>
<evidence type="ECO:0000256" key="3">
    <source>
        <dbReference type="ARBA" id="ARBA00006991"/>
    </source>
</evidence>
<comment type="function">
    <text evidence="1">May be involved in transcriptional regulation.</text>
</comment>
<protein>
    <recommendedName>
        <fullName evidence="13">C2H2-type domain-containing protein</fullName>
    </recommendedName>
</protein>
<dbReference type="PROSITE" id="PS50157">
    <property type="entry name" value="ZINC_FINGER_C2H2_2"/>
    <property type="match status" value="3"/>
</dbReference>
<evidence type="ECO:0000256" key="1">
    <source>
        <dbReference type="ARBA" id="ARBA00003767"/>
    </source>
</evidence>
<dbReference type="FunFam" id="3.30.160.60:FF:000226">
    <property type="entry name" value="Zinc finger protein 236 variant"/>
    <property type="match status" value="1"/>
</dbReference>
<reference evidence="16" key="1">
    <citation type="submission" date="2012-12" db="EMBL/GenBank/DDBJ databases">
        <authorList>
            <person name="Hellsten U."/>
            <person name="Grimwood J."/>
            <person name="Chapman J.A."/>
            <person name="Shapiro H."/>
            <person name="Aerts A."/>
            <person name="Otillar R.P."/>
            <person name="Terry A.Y."/>
            <person name="Boore J.L."/>
            <person name="Simakov O."/>
            <person name="Marletaz F."/>
            <person name="Cho S.-J."/>
            <person name="Edsinger-Gonzales E."/>
            <person name="Havlak P."/>
            <person name="Kuo D.-H."/>
            <person name="Larsson T."/>
            <person name="Lv J."/>
            <person name="Arendt D."/>
            <person name="Savage R."/>
            <person name="Osoegawa K."/>
            <person name="de Jong P."/>
            <person name="Lindberg D.R."/>
            <person name="Seaver E.C."/>
            <person name="Weisblat D.A."/>
            <person name="Putnam N.H."/>
            <person name="Grigoriev I.V."/>
            <person name="Rokhsar D.S."/>
        </authorList>
    </citation>
    <scope>NUCLEOTIDE SEQUENCE</scope>
    <source>
        <strain evidence="16">I ESC-2004</strain>
    </source>
</reference>
<feature type="non-terminal residue" evidence="14">
    <location>
        <position position="1"/>
    </location>
</feature>
<dbReference type="OMA" id="KHICPAA"/>
<evidence type="ECO:0000259" key="13">
    <source>
        <dbReference type="PROSITE" id="PS50157"/>
    </source>
</evidence>
<evidence type="ECO:0000313" key="16">
    <source>
        <dbReference type="Proteomes" id="UP000014760"/>
    </source>
</evidence>
<keyword evidence="4" id="KW-0479">Metal-binding</keyword>
<feature type="domain" description="C2H2-type" evidence="13">
    <location>
        <begin position="31"/>
        <end position="58"/>
    </location>
</feature>
<evidence type="ECO:0000256" key="5">
    <source>
        <dbReference type="ARBA" id="ARBA00022737"/>
    </source>
</evidence>
<dbReference type="InterPro" id="IPR050527">
    <property type="entry name" value="Snail/Krueppel_Znf"/>
</dbReference>
<dbReference type="SUPFAM" id="SSF57667">
    <property type="entry name" value="beta-beta-alpha zinc fingers"/>
    <property type="match status" value="2"/>
</dbReference>
<dbReference type="HOGENOM" id="CLU_002678_42_18_1"/>
<evidence type="ECO:0000256" key="4">
    <source>
        <dbReference type="ARBA" id="ARBA00022723"/>
    </source>
</evidence>
<keyword evidence="5" id="KW-0677">Repeat</keyword>
<evidence type="ECO:0000256" key="9">
    <source>
        <dbReference type="ARBA" id="ARBA00023125"/>
    </source>
</evidence>
<dbReference type="GO" id="GO:0005634">
    <property type="term" value="C:nucleus"/>
    <property type="evidence" value="ECO:0007669"/>
    <property type="project" value="UniProtKB-SubCell"/>
</dbReference>
<evidence type="ECO:0000256" key="10">
    <source>
        <dbReference type="ARBA" id="ARBA00023163"/>
    </source>
</evidence>
<keyword evidence="8" id="KW-0805">Transcription regulation</keyword>
<comment type="similarity">
    <text evidence="3">Belongs to the krueppel C2H2-type zinc-finger protein family.</text>
</comment>
<dbReference type="STRING" id="283909.R7TNZ6"/>
<evidence type="ECO:0000313" key="14">
    <source>
        <dbReference type="EMBL" id="ELT95618.1"/>
    </source>
</evidence>
<proteinExistence type="inferred from homology"/>
<evidence type="ECO:0000256" key="11">
    <source>
        <dbReference type="ARBA" id="ARBA00023242"/>
    </source>
</evidence>
<dbReference type="PROSITE" id="PS00028">
    <property type="entry name" value="ZINC_FINGER_C2H2_1"/>
    <property type="match status" value="2"/>
</dbReference>
<evidence type="ECO:0000256" key="8">
    <source>
        <dbReference type="ARBA" id="ARBA00023015"/>
    </source>
</evidence>
<dbReference type="InterPro" id="IPR036236">
    <property type="entry name" value="Znf_C2H2_sf"/>
</dbReference>
<dbReference type="PANTHER" id="PTHR24388:SF54">
    <property type="entry name" value="PROTEIN ESCARGOT"/>
    <property type="match status" value="1"/>
</dbReference>
<keyword evidence="10" id="KW-0804">Transcription</keyword>
<feature type="non-terminal residue" evidence="14">
    <location>
        <position position="81"/>
    </location>
</feature>
<dbReference type="EMBL" id="AMQN01028501">
    <property type="status" value="NOT_ANNOTATED_CDS"/>
    <property type="molecule type" value="Genomic_DNA"/>
</dbReference>
<keyword evidence="9" id="KW-0238">DNA-binding</keyword>
<dbReference type="InterPro" id="IPR013087">
    <property type="entry name" value="Znf_C2H2_type"/>
</dbReference>
<sequence>EDVFQCGKCKKQFNSLSTFVSHKQTRCMKKLRCHYCDKAFVKNFDLQQHVRSHTGEKPFQCIVCGRAFAQKSNVKKHMATH</sequence>
<dbReference type="Gene3D" id="3.30.160.60">
    <property type="entry name" value="Classic Zinc Finger"/>
    <property type="match status" value="2"/>
</dbReference>
<keyword evidence="6 12" id="KW-0863">Zinc-finger</keyword>
<reference evidence="15" key="3">
    <citation type="submission" date="2015-06" db="UniProtKB">
        <authorList>
            <consortium name="EnsemblMetazoa"/>
        </authorList>
    </citation>
    <scope>IDENTIFICATION</scope>
</reference>
<evidence type="ECO:0000256" key="12">
    <source>
        <dbReference type="PROSITE-ProRule" id="PRU00042"/>
    </source>
</evidence>
<accession>R7TNZ6</accession>
<dbReference type="PANTHER" id="PTHR24388">
    <property type="entry name" value="ZINC FINGER PROTEIN"/>
    <property type="match status" value="1"/>
</dbReference>
<dbReference type="SMART" id="SM00355">
    <property type="entry name" value="ZnF_C2H2"/>
    <property type="match status" value="3"/>
</dbReference>
<evidence type="ECO:0000256" key="6">
    <source>
        <dbReference type="ARBA" id="ARBA00022771"/>
    </source>
</evidence>
<dbReference type="GO" id="GO:0000981">
    <property type="term" value="F:DNA-binding transcription factor activity, RNA polymerase II-specific"/>
    <property type="evidence" value="ECO:0007669"/>
    <property type="project" value="TreeGrafter"/>
</dbReference>